<dbReference type="OrthoDB" id="309040at2"/>
<gene>
    <name evidence="3" type="ORF">GGR05_002476</name>
</gene>
<dbReference type="InterPro" id="IPR016071">
    <property type="entry name" value="Staphylococal_nuclease_OB-fold"/>
</dbReference>
<dbReference type="SUPFAM" id="SSF50199">
    <property type="entry name" value="Staphylococcal nuclease"/>
    <property type="match status" value="1"/>
</dbReference>
<keyword evidence="4" id="KW-1185">Reference proteome</keyword>
<organism evidence="3 4">
    <name type="scientific">Aureimonas phyllosphaerae</name>
    <dbReference type="NCBI Taxonomy" id="1166078"/>
    <lineage>
        <taxon>Bacteria</taxon>
        <taxon>Pseudomonadati</taxon>
        <taxon>Pseudomonadota</taxon>
        <taxon>Alphaproteobacteria</taxon>
        <taxon>Hyphomicrobiales</taxon>
        <taxon>Aurantimonadaceae</taxon>
        <taxon>Aureimonas</taxon>
    </lineage>
</organism>
<evidence type="ECO:0000313" key="3">
    <source>
        <dbReference type="EMBL" id="MBB3936326.1"/>
    </source>
</evidence>
<dbReference type="PROSITE" id="PS50830">
    <property type="entry name" value="TNASE_3"/>
    <property type="match status" value="1"/>
</dbReference>
<evidence type="ECO:0000259" key="2">
    <source>
        <dbReference type="PROSITE" id="PS50830"/>
    </source>
</evidence>
<keyword evidence="1" id="KW-0732">Signal</keyword>
<dbReference type="Gene3D" id="2.40.50.90">
    <property type="match status" value="1"/>
</dbReference>
<name>A0A7W6BZ09_9HYPH</name>
<accession>A0A7W6BZ09</accession>
<evidence type="ECO:0000256" key="1">
    <source>
        <dbReference type="SAM" id="SignalP"/>
    </source>
</evidence>
<protein>
    <submittedName>
        <fullName evidence="3">Endonuclease YncB(Thermonuclease family)</fullName>
    </submittedName>
</protein>
<comment type="caution">
    <text evidence="3">The sequence shown here is derived from an EMBL/GenBank/DDBJ whole genome shotgun (WGS) entry which is preliminary data.</text>
</comment>
<feature type="chain" id="PRO_5031127956" evidence="1">
    <location>
        <begin position="20"/>
        <end position="159"/>
    </location>
</feature>
<dbReference type="EMBL" id="JACIDO010000004">
    <property type="protein sequence ID" value="MBB3936326.1"/>
    <property type="molecule type" value="Genomic_DNA"/>
</dbReference>
<proteinExistence type="predicted"/>
<dbReference type="Pfam" id="PF00565">
    <property type="entry name" value="SNase"/>
    <property type="match status" value="1"/>
</dbReference>
<keyword evidence="3" id="KW-0540">Nuclease</keyword>
<sequence>MRLALPLLLALSGISPSLAQELPREVGGPVLAHVVKVRDGDTIEVEALIWPMQTVQVAVRLRGVDAPELKGACAAETAAARDARDRLAALVGKGPVWLTRVSGDKYFGRVLADVATSGESDLGARLLREGLVDAYDGGRRRDWCATVGARREGAGAGRG</sequence>
<reference evidence="3 4" key="1">
    <citation type="submission" date="2020-08" db="EMBL/GenBank/DDBJ databases">
        <title>Genomic Encyclopedia of Type Strains, Phase IV (KMG-IV): sequencing the most valuable type-strain genomes for metagenomic binning, comparative biology and taxonomic classification.</title>
        <authorList>
            <person name="Goeker M."/>
        </authorList>
    </citation>
    <scope>NUCLEOTIDE SEQUENCE [LARGE SCALE GENOMIC DNA]</scope>
    <source>
        <strain evidence="3 4">DSM 25024</strain>
    </source>
</reference>
<dbReference type="InterPro" id="IPR035437">
    <property type="entry name" value="SNase_OB-fold_sf"/>
</dbReference>
<keyword evidence="3" id="KW-0378">Hydrolase</keyword>
<evidence type="ECO:0000313" key="4">
    <source>
        <dbReference type="Proteomes" id="UP000531216"/>
    </source>
</evidence>
<feature type="domain" description="TNase-like" evidence="2">
    <location>
        <begin position="28"/>
        <end position="135"/>
    </location>
</feature>
<dbReference type="RefSeq" id="WP_090965138.1">
    <property type="nucleotide sequence ID" value="NZ_FOOA01000016.1"/>
</dbReference>
<dbReference type="SMART" id="SM00318">
    <property type="entry name" value="SNc"/>
    <property type="match status" value="1"/>
</dbReference>
<dbReference type="GO" id="GO:0004519">
    <property type="term" value="F:endonuclease activity"/>
    <property type="evidence" value="ECO:0007669"/>
    <property type="project" value="UniProtKB-KW"/>
</dbReference>
<dbReference type="Proteomes" id="UP000531216">
    <property type="component" value="Unassembled WGS sequence"/>
</dbReference>
<dbReference type="AlphaFoldDB" id="A0A7W6BZ09"/>
<keyword evidence="3" id="KW-0255">Endonuclease</keyword>
<feature type="signal peptide" evidence="1">
    <location>
        <begin position="1"/>
        <end position="19"/>
    </location>
</feature>